<dbReference type="GeneID" id="39730482"/>
<dbReference type="EMBL" id="CVMV01000032">
    <property type="protein sequence ID" value="CRG94560.1"/>
    <property type="molecule type" value="Genomic_DNA"/>
</dbReference>
<sequence>MPKFNFFPKVNLLAYVKKIKIKYNPCSTYNDNCRKLIHHIEAKQKKNKFLNLEYTLELIDYNEEPLIEIEMQNSKVFKFNPENYNLLEIQRVINNDQQQRKIHKKKKKKKKKNFYNSKTSKENSISSLLICLFIDISKLLNDRLVNWIHSSLFIMLYEY</sequence>
<dbReference type="InterPro" id="IPR042776">
    <property type="entry name" value="Ribosomal_mL53_fung"/>
</dbReference>
<proteinExistence type="predicted"/>
<comment type="caution">
    <text evidence="1">The sequence shown here is derived from an EMBL/GenBank/DDBJ whole genome shotgun (WGS) entry which is preliminary data.</text>
</comment>
<evidence type="ECO:0000313" key="1">
    <source>
        <dbReference type="EMBL" id="CRG94560.1"/>
    </source>
</evidence>
<dbReference type="AlphaFoldDB" id="A0A1J1GQ66"/>
<reference evidence="1" key="1">
    <citation type="submission" date="2015-04" db="EMBL/GenBank/DDBJ databases">
        <authorList>
            <consortium name="Pathogen Informatics"/>
        </authorList>
    </citation>
    <scope>NUCLEOTIDE SEQUENCE [LARGE SCALE GENOMIC DNA]</scope>
    <source>
        <strain evidence="1">8A</strain>
    </source>
</reference>
<accession>A0A1J1GQ66</accession>
<evidence type="ECO:0000313" key="2">
    <source>
        <dbReference type="Proteomes" id="UP000220797"/>
    </source>
</evidence>
<dbReference type="Gene3D" id="3.40.30.10">
    <property type="entry name" value="Glutaredoxin"/>
    <property type="match status" value="1"/>
</dbReference>
<dbReference type="VEuPathDB" id="PlasmoDB:PGAL8A_00195500"/>
<dbReference type="OMA" id="IDYNEEP"/>
<keyword evidence="2" id="KW-1185">Reference proteome</keyword>
<dbReference type="RefSeq" id="XP_028527375.1">
    <property type="nucleotide sequence ID" value="XM_028670642.1"/>
</dbReference>
<name>A0A1J1GQ66_PLAGA</name>
<dbReference type="PANTHER" id="PTHR28236:SF1">
    <property type="entry name" value="LARGE RIBOSOMAL SUBUNIT PROTEIN ML53"/>
    <property type="match status" value="1"/>
</dbReference>
<protein>
    <submittedName>
        <fullName evidence="1">Uncharacterized protein</fullName>
    </submittedName>
</protein>
<dbReference type="OrthoDB" id="390250at2759"/>
<organism evidence="1 2">
    <name type="scientific">Plasmodium gallinaceum</name>
    <dbReference type="NCBI Taxonomy" id="5849"/>
    <lineage>
        <taxon>Eukaryota</taxon>
        <taxon>Sar</taxon>
        <taxon>Alveolata</taxon>
        <taxon>Apicomplexa</taxon>
        <taxon>Aconoidasida</taxon>
        <taxon>Haemosporida</taxon>
        <taxon>Plasmodiidae</taxon>
        <taxon>Plasmodium</taxon>
        <taxon>Plasmodium (Haemamoeba)</taxon>
    </lineage>
</organism>
<dbReference type="Proteomes" id="UP000220797">
    <property type="component" value="Unassembled WGS sequence"/>
</dbReference>
<dbReference type="PANTHER" id="PTHR28236">
    <property type="entry name" value="54S RIBOSOMAL PROTEIN L44, MITOCHONDRIAL"/>
    <property type="match status" value="1"/>
</dbReference>
<gene>
    <name evidence="1" type="ORF">PGAL8A_00195500</name>
</gene>